<accession>A0A225D9I3</accession>
<evidence type="ECO:0000259" key="12">
    <source>
        <dbReference type="Pfam" id="PF02775"/>
    </source>
</evidence>
<dbReference type="Pfam" id="PF02775">
    <property type="entry name" value="TPP_enzyme_C"/>
    <property type="match status" value="1"/>
</dbReference>
<dbReference type="PANTHER" id="PTHR43452:SF30">
    <property type="entry name" value="PYRUVATE DECARBOXYLASE ISOZYME 1-RELATED"/>
    <property type="match status" value="1"/>
</dbReference>
<comment type="cofactor">
    <cofactor evidence="9">
        <name>Mg(2+)</name>
        <dbReference type="ChEBI" id="CHEBI:18420"/>
    </cofactor>
    <text evidence="9">Binds 1 Mg(2+) per subunit.</text>
</comment>
<dbReference type="GO" id="GO:0004737">
    <property type="term" value="F:pyruvate decarboxylase activity"/>
    <property type="evidence" value="ECO:0007669"/>
    <property type="project" value="TreeGrafter"/>
</dbReference>
<dbReference type="Proteomes" id="UP000214646">
    <property type="component" value="Unassembled WGS sequence"/>
</dbReference>
<evidence type="ECO:0000313" key="14">
    <source>
        <dbReference type="EMBL" id="OWK38221.1"/>
    </source>
</evidence>
<evidence type="ECO:0000256" key="3">
    <source>
        <dbReference type="ARBA" id="ARBA00007812"/>
    </source>
</evidence>
<dbReference type="AlphaFoldDB" id="A0A225D9I3"/>
<keyword evidence="4 9" id="KW-0479">Metal-binding</keyword>
<evidence type="ECO:0000259" key="13">
    <source>
        <dbReference type="Pfam" id="PF02776"/>
    </source>
</evidence>
<dbReference type="InterPro" id="IPR029035">
    <property type="entry name" value="DHS-like_NAD/FAD-binding_dom"/>
</dbReference>
<comment type="cofactor">
    <cofactor evidence="1">
        <name>a metal cation</name>
        <dbReference type="ChEBI" id="CHEBI:25213"/>
    </cofactor>
</comment>
<dbReference type="GO" id="GO:0030976">
    <property type="term" value="F:thiamine pyrophosphate binding"/>
    <property type="evidence" value="ECO:0007669"/>
    <property type="project" value="InterPro"/>
</dbReference>
<dbReference type="InterPro" id="IPR012110">
    <property type="entry name" value="PDC/IPDC-like"/>
</dbReference>
<dbReference type="InterPro" id="IPR029061">
    <property type="entry name" value="THDP-binding"/>
</dbReference>
<evidence type="ECO:0000259" key="11">
    <source>
        <dbReference type="Pfam" id="PF00205"/>
    </source>
</evidence>
<keyword evidence="15" id="KW-1185">Reference proteome</keyword>
<feature type="binding site" evidence="9">
    <location>
        <position position="463"/>
    </location>
    <ligand>
        <name>Mg(2+)</name>
        <dbReference type="ChEBI" id="CHEBI:18420"/>
    </ligand>
</feature>
<comment type="caution">
    <text evidence="14">The sequence shown here is derived from an EMBL/GenBank/DDBJ whole genome shotgun (WGS) entry which is preliminary data.</text>
</comment>
<dbReference type="Gene3D" id="3.40.50.1220">
    <property type="entry name" value="TPP-binding domain"/>
    <property type="match status" value="1"/>
</dbReference>
<protein>
    <submittedName>
        <fullName evidence="14">Pyruvate decarboxylase</fullName>
    </submittedName>
</protein>
<dbReference type="GO" id="GO:0000949">
    <property type="term" value="P:aromatic amino acid family catabolic process to alcohol via Ehrlich pathway"/>
    <property type="evidence" value="ECO:0007669"/>
    <property type="project" value="TreeGrafter"/>
</dbReference>
<comment type="cofactor">
    <cofactor evidence="2">
        <name>thiamine diphosphate</name>
        <dbReference type="ChEBI" id="CHEBI:58937"/>
    </cofactor>
</comment>
<dbReference type="InterPro" id="IPR047214">
    <property type="entry name" value="TPP_PDC_IPDC"/>
</dbReference>
<name>A0A225D9I3_9BACT</name>
<dbReference type="SUPFAM" id="SSF52467">
    <property type="entry name" value="DHS-like NAD/FAD-binding domain"/>
    <property type="match status" value="1"/>
</dbReference>
<dbReference type="Pfam" id="PF02776">
    <property type="entry name" value="TPP_enzyme_N"/>
    <property type="match status" value="1"/>
</dbReference>
<dbReference type="PIRSF" id="PIRSF036565">
    <property type="entry name" value="Pyruvt_ip_decrb"/>
    <property type="match status" value="1"/>
</dbReference>
<keyword evidence="5" id="KW-0210">Decarboxylase</keyword>
<feature type="domain" description="Thiamine pyrophosphate enzyme central" evidence="11">
    <location>
        <begin position="197"/>
        <end position="317"/>
    </location>
</feature>
<evidence type="ECO:0000256" key="7">
    <source>
        <dbReference type="ARBA" id="ARBA00023052"/>
    </source>
</evidence>
<dbReference type="OrthoDB" id="4494979at2"/>
<evidence type="ECO:0000256" key="2">
    <source>
        <dbReference type="ARBA" id="ARBA00001964"/>
    </source>
</evidence>
<evidence type="ECO:0000313" key="15">
    <source>
        <dbReference type="Proteomes" id="UP000214646"/>
    </source>
</evidence>
<evidence type="ECO:0000256" key="1">
    <source>
        <dbReference type="ARBA" id="ARBA00001920"/>
    </source>
</evidence>
<dbReference type="EMBL" id="NIDE01000014">
    <property type="protein sequence ID" value="OWK38221.1"/>
    <property type="molecule type" value="Genomic_DNA"/>
</dbReference>
<comment type="similarity">
    <text evidence="3 10">Belongs to the TPP enzyme family.</text>
</comment>
<dbReference type="GO" id="GO:0000287">
    <property type="term" value="F:magnesium ion binding"/>
    <property type="evidence" value="ECO:0007669"/>
    <property type="project" value="InterPro"/>
</dbReference>
<keyword evidence="14" id="KW-0670">Pyruvate</keyword>
<dbReference type="FunFam" id="3.40.50.970:FF:000024">
    <property type="entry name" value="Pyruvate decarboxylase isozyme"/>
    <property type="match status" value="1"/>
</dbReference>
<reference evidence="15" key="1">
    <citation type="submission" date="2017-06" db="EMBL/GenBank/DDBJ databases">
        <title>Genome analysis of Fimbriiglobus ruber SP5, the first member of the order Planctomycetales with confirmed chitinolytic capability.</title>
        <authorList>
            <person name="Ravin N.V."/>
            <person name="Rakitin A.L."/>
            <person name="Ivanova A.A."/>
            <person name="Beletsky A.V."/>
            <person name="Kulichevskaya I.S."/>
            <person name="Mardanov A.V."/>
            <person name="Dedysh S.N."/>
        </authorList>
    </citation>
    <scope>NUCLEOTIDE SEQUENCE [LARGE SCALE GENOMIC DNA]</scope>
    <source>
        <strain evidence="15">SP5</strain>
    </source>
</reference>
<feature type="binding site" evidence="9">
    <location>
        <position position="461"/>
    </location>
    <ligand>
        <name>Mg(2+)</name>
        <dbReference type="ChEBI" id="CHEBI:18420"/>
    </ligand>
</feature>
<evidence type="ECO:0000256" key="9">
    <source>
        <dbReference type="PIRSR" id="PIRSR036565-2"/>
    </source>
</evidence>
<dbReference type="CDD" id="cd07038">
    <property type="entry name" value="TPP_PYR_PDC_IPDC_like"/>
    <property type="match status" value="1"/>
</dbReference>
<dbReference type="InterPro" id="IPR047213">
    <property type="entry name" value="TPP_PYR_PDC_IPDC-like"/>
</dbReference>
<evidence type="ECO:0000256" key="6">
    <source>
        <dbReference type="ARBA" id="ARBA00022842"/>
    </source>
</evidence>
<organism evidence="14 15">
    <name type="scientific">Fimbriiglobus ruber</name>
    <dbReference type="NCBI Taxonomy" id="1908690"/>
    <lineage>
        <taxon>Bacteria</taxon>
        <taxon>Pseudomonadati</taxon>
        <taxon>Planctomycetota</taxon>
        <taxon>Planctomycetia</taxon>
        <taxon>Gemmatales</taxon>
        <taxon>Gemmataceae</taxon>
        <taxon>Fimbriiglobus</taxon>
    </lineage>
</organism>
<dbReference type="RefSeq" id="WP_088258067.1">
    <property type="nucleotide sequence ID" value="NZ_NIDE01000014.1"/>
</dbReference>
<dbReference type="Pfam" id="PF00205">
    <property type="entry name" value="TPP_enzyme_M"/>
    <property type="match status" value="1"/>
</dbReference>
<evidence type="ECO:0000256" key="4">
    <source>
        <dbReference type="ARBA" id="ARBA00022723"/>
    </source>
</evidence>
<evidence type="ECO:0000256" key="10">
    <source>
        <dbReference type="RuleBase" id="RU362132"/>
    </source>
</evidence>
<evidence type="ECO:0000256" key="5">
    <source>
        <dbReference type="ARBA" id="ARBA00022793"/>
    </source>
</evidence>
<proteinExistence type="inferred from homology"/>
<feature type="domain" description="Thiamine pyrophosphate enzyme TPP-binding" evidence="12">
    <location>
        <begin position="403"/>
        <end position="527"/>
    </location>
</feature>
<gene>
    <name evidence="14" type="ORF">FRUB_07341</name>
</gene>
<dbReference type="CDD" id="cd02005">
    <property type="entry name" value="TPP_PDC_IPDC"/>
    <property type="match status" value="1"/>
</dbReference>
<keyword evidence="6 9" id="KW-0460">Magnesium</keyword>
<dbReference type="Gene3D" id="3.40.50.970">
    <property type="match status" value="2"/>
</dbReference>
<dbReference type="InterPro" id="IPR011766">
    <property type="entry name" value="TPP_enzyme_TPP-bd"/>
</dbReference>
<dbReference type="GO" id="GO:0005829">
    <property type="term" value="C:cytosol"/>
    <property type="evidence" value="ECO:0007669"/>
    <property type="project" value="TreeGrafter"/>
</dbReference>
<keyword evidence="8" id="KW-0456">Lyase</keyword>
<dbReference type="PANTHER" id="PTHR43452">
    <property type="entry name" value="PYRUVATE DECARBOXYLASE"/>
    <property type="match status" value="1"/>
</dbReference>
<evidence type="ECO:0000256" key="8">
    <source>
        <dbReference type="ARBA" id="ARBA00023239"/>
    </source>
</evidence>
<dbReference type="InterPro" id="IPR012001">
    <property type="entry name" value="Thiamin_PyroP_enz_TPP-bd_dom"/>
</dbReference>
<sequence length="552" mass="58821">MSNQPTVADYIVQRLAREGITDCFGVAGDFAFKLNDAVARSKTIRWVGCSNELDAAYAADGYARVRGCSMLMTTYAVGELSALNGVMGARAERSCVFHVVGMPTMRNQRVGKIIHHTLGDGVFQNFANISAQAACVSAVITPDNCVHEMERLIATARAECRPAYILAASDFAITPVTASAPTPYPKPASGPDLAKAVQAITERIQAARSVAVLPACTISRFKLQRSLQALIESLGCPFAVTPMEKGVLSETHPQFVGTYSGAGSSPSVLEAIEAADLVIDAGGVNFNEINTAAYSSRLSSEKLITIEVDYVRIGDRIYNPVRMGDVFEMLAKAAPKNFGYSAPHRQAPAKPGGKPGDPITAAALYPRYRDFIKPMDRIVLESGSSSSGIYPLPLPDGAETQSAPLWGSIGWATGATLGIALADSSRRTVLFTGEGSHQMTATAIGTMGRYGLKPIIFVLNNDGYMVERALEADPNWVYNDLAPWNYHTLPAALGCRGWFTAKVSTLGELDAALARADKGDSACYIEVVGGRTDYPAGLVAANKRLEALYADV</sequence>
<dbReference type="InterPro" id="IPR012000">
    <property type="entry name" value="Thiamin_PyroP_enz_cen_dom"/>
</dbReference>
<dbReference type="SUPFAM" id="SSF52518">
    <property type="entry name" value="Thiamin diphosphate-binding fold (THDP-binding)"/>
    <property type="match status" value="2"/>
</dbReference>
<feature type="domain" description="Thiamine pyrophosphate enzyme N-terminal TPP-binding" evidence="13">
    <location>
        <begin position="6"/>
        <end position="115"/>
    </location>
</feature>
<keyword evidence="7 10" id="KW-0786">Thiamine pyrophosphate</keyword>